<protein>
    <recommendedName>
        <fullName evidence="6">Ras-related protein Rab-24</fullName>
    </recommendedName>
</protein>
<dbReference type="PROSITE" id="PS51419">
    <property type="entry name" value="RAB"/>
    <property type="match status" value="1"/>
</dbReference>
<dbReference type="InterPro" id="IPR001806">
    <property type="entry name" value="Small_GTPase"/>
</dbReference>
<evidence type="ECO:0000313" key="5">
    <source>
        <dbReference type="Proteomes" id="UP001217089"/>
    </source>
</evidence>
<keyword evidence="5" id="KW-1185">Reference proteome</keyword>
<dbReference type="Gene3D" id="3.40.50.300">
    <property type="entry name" value="P-loop containing nucleotide triphosphate hydrolases"/>
    <property type="match status" value="1"/>
</dbReference>
<keyword evidence="2" id="KW-0547">Nucleotide-binding</keyword>
<feature type="coiled-coil region" evidence="3">
    <location>
        <begin position="99"/>
        <end position="126"/>
    </location>
</feature>
<dbReference type="EMBL" id="JARBDR010000018">
    <property type="protein sequence ID" value="KAJ8321782.1"/>
    <property type="molecule type" value="Genomic_DNA"/>
</dbReference>
<proteinExistence type="inferred from homology"/>
<dbReference type="Proteomes" id="UP001217089">
    <property type="component" value="Unassembled WGS sequence"/>
</dbReference>
<sequence>MIICDCLYIIQLQDTAGGERYQSMSRIYYRGARAAILCYDLTDRTSFDKVRYWAGELQLHEPNCKLYLCGTKKDLIDLESDRAVSNIAVSSLSQDELFLKIATEFLDSLKQKVQETETDSFQIKEEDKRHFQCSWCNS</sequence>
<dbReference type="SMART" id="SM00175">
    <property type="entry name" value="RAB"/>
    <property type="match status" value="1"/>
</dbReference>
<evidence type="ECO:0000256" key="1">
    <source>
        <dbReference type="ARBA" id="ARBA00006270"/>
    </source>
</evidence>
<evidence type="ECO:0000313" key="4">
    <source>
        <dbReference type="EMBL" id="KAJ8321782.1"/>
    </source>
</evidence>
<dbReference type="PANTHER" id="PTHR47978">
    <property type="match status" value="1"/>
</dbReference>
<keyword evidence="3" id="KW-0175">Coiled coil</keyword>
<evidence type="ECO:0008006" key="6">
    <source>
        <dbReference type="Google" id="ProtNLM"/>
    </source>
</evidence>
<gene>
    <name evidence="4" type="ORF">KUTeg_000253</name>
</gene>
<dbReference type="SUPFAM" id="SSF52540">
    <property type="entry name" value="P-loop containing nucleoside triphosphate hydrolases"/>
    <property type="match status" value="1"/>
</dbReference>
<comment type="caution">
    <text evidence="4">The sequence shown here is derived from an EMBL/GenBank/DDBJ whole genome shotgun (WGS) entry which is preliminary data.</text>
</comment>
<dbReference type="InterPro" id="IPR027417">
    <property type="entry name" value="P-loop_NTPase"/>
</dbReference>
<dbReference type="SMART" id="SM00174">
    <property type="entry name" value="RHO"/>
    <property type="match status" value="1"/>
</dbReference>
<comment type="similarity">
    <text evidence="1">Belongs to the small GTPase superfamily. Rab family.</text>
</comment>
<reference evidence="4 5" key="1">
    <citation type="submission" date="2022-12" db="EMBL/GenBank/DDBJ databases">
        <title>Chromosome-level genome of Tegillarca granosa.</title>
        <authorList>
            <person name="Kim J."/>
        </authorList>
    </citation>
    <scope>NUCLEOTIDE SEQUENCE [LARGE SCALE GENOMIC DNA]</scope>
    <source>
        <strain evidence="4">Teg-2019</strain>
        <tissue evidence="4">Adductor muscle</tissue>
    </source>
</reference>
<dbReference type="Pfam" id="PF00071">
    <property type="entry name" value="Ras"/>
    <property type="match status" value="1"/>
</dbReference>
<accession>A0ABQ9FY52</accession>
<organism evidence="4 5">
    <name type="scientific">Tegillarca granosa</name>
    <name type="common">Malaysian cockle</name>
    <name type="synonym">Anadara granosa</name>
    <dbReference type="NCBI Taxonomy" id="220873"/>
    <lineage>
        <taxon>Eukaryota</taxon>
        <taxon>Metazoa</taxon>
        <taxon>Spiralia</taxon>
        <taxon>Lophotrochozoa</taxon>
        <taxon>Mollusca</taxon>
        <taxon>Bivalvia</taxon>
        <taxon>Autobranchia</taxon>
        <taxon>Pteriomorphia</taxon>
        <taxon>Arcoida</taxon>
        <taxon>Arcoidea</taxon>
        <taxon>Arcidae</taxon>
        <taxon>Tegillarca</taxon>
    </lineage>
</organism>
<name>A0ABQ9FY52_TEGGR</name>
<evidence type="ECO:0000256" key="2">
    <source>
        <dbReference type="ARBA" id="ARBA00022741"/>
    </source>
</evidence>
<evidence type="ECO:0000256" key="3">
    <source>
        <dbReference type="SAM" id="Coils"/>
    </source>
</evidence>